<keyword evidence="8" id="KW-1185">Reference proteome</keyword>
<dbReference type="EMBL" id="KZ613938">
    <property type="protein sequence ID" value="PMD46954.1"/>
    <property type="molecule type" value="Genomic_DNA"/>
</dbReference>
<dbReference type="InterPro" id="IPR051178">
    <property type="entry name" value="TfdA_dioxygenase"/>
</dbReference>
<dbReference type="PANTHER" id="PTHR43779">
    <property type="entry name" value="DIOXYGENASE RV0097-RELATED"/>
    <property type="match status" value="1"/>
</dbReference>
<sequence length="322" mass="36182">MPGLHSTDDSDFKIIRIQKLHQTFGAQVSGVDFSNPIPDETFDEILAAITKYGVLVFRSTALDDNGHVEFARRFGELDDIKTYIAAGRKNRLASDELFDVSNVNLDGTVVDPESPKGQANKGNGIFHVDSSFNPRRASYSLLLAHELPPRGTGGNTAFADTRRAFDDLPQTLKEDLLRNDYIVNHSLAQSQNLGAPDFFAKRNPSDYPMARHRLVQIHEPSGEMNLYTAAHAHHIEGIKTESSKELLDRLFEHATQPKYIFEVEWENVGDLVTWDNTCVMHRAIGGSFEGRYKRDVRRATVHDGSSQAWGLNEHTDKRYGFP</sequence>
<keyword evidence="4" id="KW-0560">Oxidoreductase</keyword>
<evidence type="ECO:0000256" key="5">
    <source>
        <dbReference type="ARBA" id="ARBA00023004"/>
    </source>
</evidence>
<name>A0A2J6S862_HYAVF</name>
<keyword evidence="3 7" id="KW-0223">Dioxygenase</keyword>
<dbReference type="Gene3D" id="3.60.130.10">
    <property type="entry name" value="Clavaminate synthase-like"/>
    <property type="match status" value="1"/>
</dbReference>
<dbReference type="SUPFAM" id="SSF51197">
    <property type="entry name" value="Clavaminate synthase-like"/>
    <property type="match status" value="1"/>
</dbReference>
<evidence type="ECO:0000256" key="2">
    <source>
        <dbReference type="ARBA" id="ARBA00022723"/>
    </source>
</evidence>
<dbReference type="InterPro" id="IPR042098">
    <property type="entry name" value="TauD-like_sf"/>
</dbReference>
<evidence type="ECO:0000256" key="1">
    <source>
        <dbReference type="ARBA" id="ARBA00005896"/>
    </source>
</evidence>
<dbReference type="Pfam" id="PF02668">
    <property type="entry name" value="TauD"/>
    <property type="match status" value="1"/>
</dbReference>
<dbReference type="InterPro" id="IPR003819">
    <property type="entry name" value="TauD/TfdA-like"/>
</dbReference>
<dbReference type="PANTHER" id="PTHR43779:SF3">
    <property type="entry name" value="(3R)-3-[(CARBOXYMETHYL)AMINO]FATTY ACID OXYGENASE_DECARBOXYLASE"/>
    <property type="match status" value="1"/>
</dbReference>
<gene>
    <name evidence="7" type="ORF">L207DRAFT_560609</name>
</gene>
<reference evidence="7 8" key="1">
    <citation type="submission" date="2016-04" db="EMBL/GenBank/DDBJ databases">
        <title>A degradative enzymes factory behind the ericoid mycorrhizal symbiosis.</title>
        <authorList>
            <consortium name="DOE Joint Genome Institute"/>
            <person name="Martino E."/>
            <person name="Morin E."/>
            <person name="Grelet G."/>
            <person name="Kuo A."/>
            <person name="Kohler A."/>
            <person name="Daghino S."/>
            <person name="Barry K."/>
            <person name="Choi C."/>
            <person name="Cichocki N."/>
            <person name="Clum A."/>
            <person name="Copeland A."/>
            <person name="Hainaut M."/>
            <person name="Haridas S."/>
            <person name="Labutti K."/>
            <person name="Lindquist E."/>
            <person name="Lipzen A."/>
            <person name="Khouja H.-R."/>
            <person name="Murat C."/>
            <person name="Ohm R."/>
            <person name="Olson A."/>
            <person name="Spatafora J."/>
            <person name="Veneault-Fourrey C."/>
            <person name="Henrissat B."/>
            <person name="Grigoriev I."/>
            <person name="Martin F."/>
            <person name="Perotto S."/>
        </authorList>
    </citation>
    <scope>NUCLEOTIDE SEQUENCE [LARGE SCALE GENOMIC DNA]</scope>
    <source>
        <strain evidence="7 8">F</strain>
    </source>
</reference>
<feature type="domain" description="TauD/TfdA-like" evidence="6">
    <location>
        <begin position="17"/>
        <end position="300"/>
    </location>
</feature>
<accession>A0A2J6S862</accession>
<dbReference type="GO" id="GO:0046872">
    <property type="term" value="F:metal ion binding"/>
    <property type="evidence" value="ECO:0007669"/>
    <property type="project" value="UniProtKB-KW"/>
</dbReference>
<comment type="similarity">
    <text evidence="1">Belongs to the TfdA dioxygenase family.</text>
</comment>
<evidence type="ECO:0000259" key="6">
    <source>
        <dbReference type="Pfam" id="PF02668"/>
    </source>
</evidence>
<evidence type="ECO:0000313" key="7">
    <source>
        <dbReference type="EMBL" id="PMD46954.1"/>
    </source>
</evidence>
<dbReference type="AlphaFoldDB" id="A0A2J6S862"/>
<evidence type="ECO:0000256" key="3">
    <source>
        <dbReference type="ARBA" id="ARBA00022964"/>
    </source>
</evidence>
<evidence type="ECO:0000313" key="8">
    <source>
        <dbReference type="Proteomes" id="UP000235786"/>
    </source>
</evidence>
<protein>
    <submittedName>
        <fullName evidence="7">Taurine catabolism dioxygenase</fullName>
    </submittedName>
</protein>
<dbReference type="STRING" id="1149755.A0A2J6S862"/>
<dbReference type="Proteomes" id="UP000235786">
    <property type="component" value="Unassembled WGS sequence"/>
</dbReference>
<keyword evidence="2" id="KW-0479">Metal-binding</keyword>
<evidence type="ECO:0000256" key="4">
    <source>
        <dbReference type="ARBA" id="ARBA00023002"/>
    </source>
</evidence>
<organism evidence="7 8">
    <name type="scientific">Hyaloscypha variabilis (strain UAMH 11265 / GT02V1 / F)</name>
    <name type="common">Meliniomyces variabilis</name>
    <dbReference type="NCBI Taxonomy" id="1149755"/>
    <lineage>
        <taxon>Eukaryota</taxon>
        <taxon>Fungi</taxon>
        <taxon>Dikarya</taxon>
        <taxon>Ascomycota</taxon>
        <taxon>Pezizomycotina</taxon>
        <taxon>Leotiomycetes</taxon>
        <taxon>Helotiales</taxon>
        <taxon>Hyaloscyphaceae</taxon>
        <taxon>Hyaloscypha</taxon>
        <taxon>Hyaloscypha variabilis</taxon>
    </lineage>
</organism>
<dbReference type="OrthoDB" id="5818554at2759"/>
<proteinExistence type="inferred from homology"/>
<dbReference type="GO" id="GO:0051213">
    <property type="term" value="F:dioxygenase activity"/>
    <property type="evidence" value="ECO:0007669"/>
    <property type="project" value="UniProtKB-KW"/>
</dbReference>
<keyword evidence="5" id="KW-0408">Iron</keyword>